<evidence type="ECO:0000256" key="8">
    <source>
        <dbReference type="SAM" id="Phobius"/>
    </source>
</evidence>
<feature type="transmembrane region" description="Helical" evidence="8">
    <location>
        <begin position="12"/>
        <end position="30"/>
    </location>
</feature>
<feature type="transmembrane region" description="Helical" evidence="8">
    <location>
        <begin position="80"/>
        <end position="100"/>
    </location>
</feature>
<comment type="subcellular location">
    <subcellularLocation>
        <location evidence="1">Cell membrane</location>
        <topology evidence="1">Multi-pass membrane protein</topology>
    </subcellularLocation>
</comment>
<sequence length="471" mass="48714">MRVFLRLHVLDRLAIGLLVTGLICLASGVLPARQAGDAMHRIAPLLAFLGTVIVLAELTSRAGVFDVVAARMARAGRGSYPALFLLCVAFASITTIALNLDTTAVLLTPVMLALASRVGIAAVPLAMTTVWLANTASLLLPVSNLTNLLAADRVALSPAGLAARMWAPQLAAIAVTMVCLWLFFWRRGRRGEGPESSGGATGRTEGRDAGRNAGGDAGRDPWDRTSADRPGTGVRAPGGPGAARAEDIRAGAEGGRAGTEGVRAGSRDRYTPPPVHRPADPVLFRACALACAGFLVAILVADTELWMASAAAAAVAVAAFAVRRPSELRLSLVPWRLLVMVPGMFLVVETVNANGLHELLAAAIGEDGGLLGLLRAAAVGAGLSNVLNNLPVYLAGEAAVPLANHDQLLALLIGTNVGPVVTPWASLATLLWYERCHAYGVRVPVTRLLGIGAVLAVSAVTASVLTLALTR</sequence>
<keyword evidence="2" id="KW-0813">Transport</keyword>
<feature type="region of interest" description="Disordered" evidence="7">
    <location>
        <begin position="191"/>
        <end position="274"/>
    </location>
</feature>
<organism evidence="10 11">
    <name type="scientific">Streptomyces nogalater</name>
    <dbReference type="NCBI Taxonomy" id="38314"/>
    <lineage>
        <taxon>Bacteria</taxon>
        <taxon>Bacillati</taxon>
        <taxon>Actinomycetota</taxon>
        <taxon>Actinomycetes</taxon>
        <taxon>Kitasatosporales</taxon>
        <taxon>Streptomycetaceae</taxon>
        <taxon>Streptomyces</taxon>
    </lineage>
</organism>
<feature type="transmembrane region" description="Helical" evidence="8">
    <location>
        <begin position="42"/>
        <end position="60"/>
    </location>
</feature>
<dbReference type="EMBL" id="JBHSOE010000144">
    <property type="protein sequence ID" value="MFC5661126.1"/>
    <property type="molecule type" value="Genomic_DNA"/>
</dbReference>
<dbReference type="Pfam" id="PF03600">
    <property type="entry name" value="CitMHS"/>
    <property type="match status" value="1"/>
</dbReference>
<reference evidence="11" key="1">
    <citation type="journal article" date="2019" name="Int. J. Syst. Evol. Microbiol.">
        <title>The Global Catalogue of Microorganisms (GCM) 10K type strain sequencing project: providing services to taxonomists for standard genome sequencing and annotation.</title>
        <authorList>
            <consortium name="The Broad Institute Genomics Platform"/>
            <consortium name="The Broad Institute Genome Sequencing Center for Infectious Disease"/>
            <person name="Wu L."/>
            <person name="Ma J."/>
        </authorList>
    </citation>
    <scope>NUCLEOTIDE SEQUENCE [LARGE SCALE GENOMIC DNA]</scope>
    <source>
        <strain evidence="11">KCTC 5701</strain>
    </source>
</reference>
<evidence type="ECO:0000256" key="5">
    <source>
        <dbReference type="ARBA" id="ARBA00022989"/>
    </source>
</evidence>
<keyword evidence="6 8" id="KW-0472">Membrane</keyword>
<keyword evidence="4 8" id="KW-0812">Transmembrane</keyword>
<name>A0ABW0WXX7_STRNO</name>
<proteinExistence type="predicted"/>
<evidence type="ECO:0000259" key="9">
    <source>
        <dbReference type="Pfam" id="PF03600"/>
    </source>
</evidence>
<evidence type="ECO:0000256" key="1">
    <source>
        <dbReference type="ARBA" id="ARBA00004651"/>
    </source>
</evidence>
<evidence type="ECO:0000256" key="6">
    <source>
        <dbReference type="ARBA" id="ARBA00023136"/>
    </source>
</evidence>
<dbReference type="Proteomes" id="UP001596065">
    <property type="component" value="Unassembled WGS sequence"/>
</dbReference>
<evidence type="ECO:0000256" key="4">
    <source>
        <dbReference type="ARBA" id="ARBA00022692"/>
    </source>
</evidence>
<feature type="transmembrane region" description="Helical" evidence="8">
    <location>
        <begin position="408"/>
        <end position="433"/>
    </location>
</feature>
<feature type="transmembrane region" description="Helical" evidence="8">
    <location>
        <begin position="166"/>
        <end position="185"/>
    </location>
</feature>
<keyword evidence="3" id="KW-1003">Cell membrane</keyword>
<dbReference type="PANTHER" id="PTHR43302:SF5">
    <property type="entry name" value="TRANSPORTER ARSB-RELATED"/>
    <property type="match status" value="1"/>
</dbReference>
<dbReference type="PANTHER" id="PTHR43302">
    <property type="entry name" value="TRANSPORTER ARSB-RELATED"/>
    <property type="match status" value="1"/>
</dbReference>
<feature type="compositionally biased region" description="Basic and acidic residues" evidence="7">
    <location>
        <begin position="217"/>
        <end position="227"/>
    </location>
</feature>
<evidence type="ECO:0000256" key="3">
    <source>
        <dbReference type="ARBA" id="ARBA00022475"/>
    </source>
</evidence>
<evidence type="ECO:0000313" key="10">
    <source>
        <dbReference type="EMBL" id="MFC5661126.1"/>
    </source>
</evidence>
<feature type="transmembrane region" description="Helical" evidence="8">
    <location>
        <begin position="445"/>
        <end position="469"/>
    </location>
</feature>
<feature type="transmembrane region" description="Helical" evidence="8">
    <location>
        <begin position="306"/>
        <end position="323"/>
    </location>
</feature>
<keyword evidence="11" id="KW-1185">Reference proteome</keyword>
<evidence type="ECO:0000256" key="2">
    <source>
        <dbReference type="ARBA" id="ARBA00022448"/>
    </source>
</evidence>
<feature type="transmembrane region" description="Helical" evidence="8">
    <location>
        <begin position="112"/>
        <end position="133"/>
    </location>
</feature>
<gene>
    <name evidence="10" type="ORF">ACFP3J_37460</name>
</gene>
<accession>A0ABW0WXX7</accession>
<dbReference type="RefSeq" id="WP_344351465.1">
    <property type="nucleotide sequence ID" value="NZ_BAAASM010000046.1"/>
</dbReference>
<feature type="domain" description="Citrate transporter-like" evidence="9">
    <location>
        <begin position="14"/>
        <end position="404"/>
    </location>
</feature>
<keyword evidence="5 8" id="KW-1133">Transmembrane helix</keyword>
<comment type="caution">
    <text evidence="10">The sequence shown here is derived from an EMBL/GenBank/DDBJ whole genome shotgun (WGS) entry which is preliminary data.</text>
</comment>
<evidence type="ECO:0000256" key="7">
    <source>
        <dbReference type="SAM" id="MobiDB-lite"/>
    </source>
</evidence>
<dbReference type="InterPro" id="IPR004680">
    <property type="entry name" value="Cit_transptr-like_dom"/>
</dbReference>
<protein>
    <submittedName>
        <fullName evidence="10">SLC13 family permease</fullName>
    </submittedName>
</protein>
<evidence type="ECO:0000313" key="11">
    <source>
        <dbReference type="Proteomes" id="UP001596065"/>
    </source>
</evidence>
<feature type="transmembrane region" description="Helical" evidence="8">
    <location>
        <begin position="282"/>
        <end position="300"/>
    </location>
</feature>